<proteinExistence type="inferred from homology"/>
<organism evidence="3 4">
    <name type="scientific">Tegillarca granosa</name>
    <name type="common">Malaysian cockle</name>
    <name type="synonym">Anadara granosa</name>
    <dbReference type="NCBI Taxonomy" id="220873"/>
    <lineage>
        <taxon>Eukaryota</taxon>
        <taxon>Metazoa</taxon>
        <taxon>Spiralia</taxon>
        <taxon>Lophotrochozoa</taxon>
        <taxon>Mollusca</taxon>
        <taxon>Bivalvia</taxon>
        <taxon>Autobranchia</taxon>
        <taxon>Pteriomorphia</taxon>
        <taxon>Arcoida</taxon>
        <taxon>Arcoidea</taxon>
        <taxon>Arcidae</taxon>
        <taxon>Tegillarca</taxon>
    </lineage>
</organism>
<dbReference type="PANTHER" id="PTHR16301:SF25">
    <property type="entry name" value="PROTEIN IMPACT"/>
    <property type="match status" value="1"/>
</dbReference>
<name>A0ABQ9FYJ8_TEGGR</name>
<dbReference type="SUPFAM" id="SSF54211">
    <property type="entry name" value="Ribosomal protein S5 domain 2-like"/>
    <property type="match status" value="1"/>
</dbReference>
<dbReference type="PANTHER" id="PTHR16301">
    <property type="entry name" value="IMPACT-RELATED"/>
    <property type="match status" value="1"/>
</dbReference>
<dbReference type="InterPro" id="IPR001498">
    <property type="entry name" value="Impact_N"/>
</dbReference>
<sequence>MIELPKATYVVHSALYVKNKFNFSAGDTFSENGNVILGRALSITSNQDVREALAQLLSKPSVASSTKNIVAYRFTDDNGVMHDGIDGDGEYVGGRCIFNSMKEDGINNALVVVSRVFGQKLGHKRFSYFKNAAKSAIQRVAPKSK</sequence>
<evidence type="ECO:0000256" key="1">
    <source>
        <dbReference type="ARBA" id="ARBA00007665"/>
    </source>
</evidence>
<gene>
    <name evidence="3" type="ORF">KUTeg_000785</name>
</gene>
<comment type="caution">
    <text evidence="3">The sequence shown here is derived from an EMBL/GenBank/DDBJ whole genome shotgun (WGS) entry which is preliminary data.</text>
</comment>
<reference evidence="3 4" key="1">
    <citation type="submission" date="2022-12" db="EMBL/GenBank/DDBJ databases">
        <title>Chromosome-level genome of Tegillarca granosa.</title>
        <authorList>
            <person name="Kim J."/>
        </authorList>
    </citation>
    <scope>NUCLEOTIDE SEQUENCE [LARGE SCALE GENOMIC DNA]</scope>
    <source>
        <strain evidence="3">Teg-2019</strain>
        <tissue evidence="3">Adductor muscle</tissue>
    </source>
</reference>
<dbReference type="Pfam" id="PF01205">
    <property type="entry name" value="Impact_N"/>
    <property type="match status" value="1"/>
</dbReference>
<dbReference type="InterPro" id="IPR036956">
    <property type="entry name" value="Impact_N_sf"/>
</dbReference>
<protein>
    <recommendedName>
        <fullName evidence="2">Impact N-terminal domain-containing protein</fullName>
    </recommendedName>
</protein>
<comment type="similarity">
    <text evidence="1">Belongs to the IMPACT family.</text>
</comment>
<dbReference type="Proteomes" id="UP001217089">
    <property type="component" value="Unassembled WGS sequence"/>
</dbReference>
<dbReference type="InterPro" id="IPR023582">
    <property type="entry name" value="Impact"/>
</dbReference>
<evidence type="ECO:0000259" key="2">
    <source>
        <dbReference type="Pfam" id="PF01205"/>
    </source>
</evidence>
<feature type="domain" description="Impact N-terminal" evidence="2">
    <location>
        <begin position="37"/>
        <end position="137"/>
    </location>
</feature>
<accession>A0ABQ9FYJ8</accession>
<dbReference type="Gene3D" id="3.30.230.30">
    <property type="entry name" value="Impact, N-terminal domain"/>
    <property type="match status" value="1"/>
</dbReference>
<dbReference type="InterPro" id="IPR020568">
    <property type="entry name" value="Ribosomal_Su5_D2-typ_SF"/>
</dbReference>
<evidence type="ECO:0000313" key="3">
    <source>
        <dbReference type="EMBL" id="KAJ8322314.1"/>
    </source>
</evidence>
<evidence type="ECO:0000313" key="4">
    <source>
        <dbReference type="Proteomes" id="UP001217089"/>
    </source>
</evidence>
<dbReference type="EMBL" id="JARBDR010000018">
    <property type="protein sequence ID" value="KAJ8322314.1"/>
    <property type="molecule type" value="Genomic_DNA"/>
</dbReference>
<keyword evidence="4" id="KW-1185">Reference proteome</keyword>